<dbReference type="PANTHER" id="PTHR45797:SF1">
    <property type="entry name" value="HELICASE ARIP4"/>
    <property type="match status" value="1"/>
</dbReference>
<evidence type="ECO:0000256" key="3">
    <source>
        <dbReference type="ARBA" id="ARBA00022741"/>
    </source>
</evidence>
<dbReference type="EnsemblMetazoa" id="GPPI005881-RA">
    <property type="protein sequence ID" value="GPPI005881-PA"/>
    <property type="gene ID" value="GPPI005881"/>
</dbReference>
<accession>A0A1B0ARH1</accession>
<dbReference type="InterPro" id="IPR038718">
    <property type="entry name" value="SNF2-like_sf"/>
</dbReference>
<keyword evidence="4" id="KW-0378">Hydrolase</keyword>
<dbReference type="EMBL" id="JXJN01002415">
    <property type="status" value="NOT_ANNOTATED_CDS"/>
    <property type="molecule type" value="Genomic_DNA"/>
</dbReference>
<comment type="similarity">
    <text evidence="2">Belongs to the SNF2/RAD54 helicase family.</text>
</comment>
<evidence type="ECO:0000256" key="1">
    <source>
        <dbReference type="ARBA" id="ARBA00004123"/>
    </source>
</evidence>
<evidence type="ECO:0000256" key="4">
    <source>
        <dbReference type="ARBA" id="ARBA00022806"/>
    </source>
</evidence>
<dbReference type="InterPro" id="IPR044574">
    <property type="entry name" value="ARIP4-like"/>
</dbReference>
<reference evidence="9" key="2">
    <citation type="submission" date="2020-05" db="UniProtKB">
        <authorList>
            <consortium name="EnsemblMetazoa"/>
        </authorList>
    </citation>
    <scope>IDENTIFICATION</scope>
    <source>
        <strain evidence="9">IAEA</strain>
    </source>
</reference>
<keyword evidence="3" id="KW-0547">Nucleotide-binding</keyword>
<dbReference type="GO" id="GO:0016887">
    <property type="term" value="F:ATP hydrolysis activity"/>
    <property type="evidence" value="ECO:0007669"/>
    <property type="project" value="InterPro"/>
</dbReference>
<protein>
    <recommendedName>
        <fullName evidence="8">SNF2 N-terminal domain-containing protein</fullName>
    </recommendedName>
</protein>
<dbReference type="InterPro" id="IPR000330">
    <property type="entry name" value="SNF2_N"/>
</dbReference>
<keyword evidence="7" id="KW-0539">Nucleus</keyword>
<dbReference type="VEuPathDB" id="VectorBase:GPPI005881"/>
<comment type="subcellular location">
    <subcellularLocation>
        <location evidence="1">Nucleus</location>
    </subcellularLocation>
</comment>
<dbReference type="Gene3D" id="3.40.50.10810">
    <property type="entry name" value="Tandem AAA-ATPase domain"/>
    <property type="match status" value="1"/>
</dbReference>
<evidence type="ECO:0000313" key="10">
    <source>
        <dbReference type="Proteomes" id="UP000092460"/>
    </source>
</evidence>
<reference evidence="10" key="1">
    <citation type="submission" date="2015-01" db="EMBL/GenBank/DDBJ databases">
        <authorList>
            <person name="Aksoy S."/>
            <person name="Warren W."/>
            <person name="Wilson R.K."/>
        </authorList>
    </citation>
    <scope>NUCLEOTIDE SEQUENCE [LARGE SCALE GENOMIC DNA]</scope>
    <source>
        <strain evidence="10">IAEA</strain>
    </source>
</reference>
<evidence type="ECO:0000256" key="7">
    <source>
        <dbReference type="ARBA" id="ARBA00023242"/>
    </source>
</evidence>
<dbReference type="Pfam" id="PF00176">
    <property type="entry name" value="SNF2-rel_dom"/>
    <property type="match status" value="1"/>
</dbReference>
<dbReference type="AlphaFoldDB" id="A0A1B0ARH1"/>
<dbReference type="GO" id="GO:0005634">
    <property type="term" value="C:nucleus"/>
    <property type="evidence" value="ECO:0007669"/>
    <property type="project" value="UniProtKB-SubCell"/>
</dbReference>
<evidence type="ECO:0000256" key="5">
    <source>
        <dbReference type="ARBA" id="ARBA00022840"/>
    </source>
</evidence>
<organism evidence="9 10">
    <name type="scientific">Glossina palpalis gambiensis</name>
    <dbReference type="NCBI Taxonomy" id="67801"/>
    <lineage>
        <taxon>Eukaryota</taxon>
        <taxon>Metazoa</taxon>
        <taxon>Ecdysozoa</taxon>
        <taxon>Arthropoda</taxon>
        <taxon>Hexapoda</taxon>
        <taxon>Insecta</taxon>
        <taxon>Pterygota</taxon>
        <taxon>Neoptera</taxon>
        <taxon>Endopterygota</taxon>
        <taxon>Diptera</taxon>
        <taxon>Brachycera</taxon>
        <taxon>Muscomorpha</taxon>
        <taxon>Hippoboscoidea</taxon>
        <taxon>Glossinidae</taxon>
        <taxon>Glossina</taxon>
    </lineage>
</organism>
<dbReference type="SUPFAM" id="SSF52540">
    <property type="entry name" value="P-loop containing nucleoside triphosphate hydrolases"/>
    <property type="match status" value="1"/>
</dbReference>
<name>A0A1B0ARH1_9MUSC</name>
<keyword evidence="4" id="KW-0347">Helicase</keyword>
<proteinExistence type="inferred from homology"/>
<keyword evidence="5" id="KW-0067">ATP-binding</keyword>
<dbReference type="PANTHER" id="PTHR45797">
    <property type="entry name" value="RAD54-LIKE"/>
    <property type="match status" value="1"/>
</dbReference>
<dbReference type="Proteomes" id="UP000092460">
    <property type="component" value="Unassembled WGS sequence"/>
</dbReference>
<evidence type="ECO:0000259" key="8">
    <source>
        <dbReference type="Pfam" id="PF00176"/>
    </source>
</evidence>
<evidence type="ECO:0000256" key="6">
    <source>
        <dbReference type="ARBA" id="ARBA00023125"/>
    </source>
</evidence>
<dbReference type="InterPro" id="IPR027417">
    <property type="entry name" value="P-loop_NTPase"/>
</dbReference>
<dbReference type="GO" id="GO:0003677">
    <property type="term" value="F:DNA binding"/>
    <property type="evidence" value="ECO:0007669"/>
    <property type="project" value="UniProtKB-KW"/>
</dbReference>
<sequence>MAGRASLPALHTPNYKSVESCLLERVELPSVISPCGTVVTNKRLSHIIVTRFSEPNLIKLVASTSKAYSIPKSVFIASLSTFMLLCMFYIRKSALECVFIFIISIARRIVLVTRRISLLFKREALVKRSPALVICHEGHRIKNSRTNISQALKQIHTHRCIVLTRYPLQNNLVEYRCMIDFGRPIYLGTKTEFCNIFEKPYRVVCVQTQVVRYKTHVLQSSLVGFEQKRSHDITATNLDYRIT</sequence>
<keyword evidence="6" id="KW-0238">DNA-binding</keyword>
<feature type="domain" description="SNF2 N-terminal" evidence="8">
    <location>
        <begin position="117"/>
        <end position="206"/>
    </location>
</feature>
<dbReference type="STRING" id="67801.A0A1B0ARH1"/>
<dbReference type="GO" id="GO:0005524">
    <property type="term" value="F:ATP binding"/>
    <property type="evidence" value="ECO:0007669"/>
    <property type="project" value="UniProtKB-KW"/>
</dbReference>
<keyword evidence="10" id="KW-1185">Reference proteome</keyword>
<evidence type="ECO:0000313" key="9">
    <source>
        <dbReference type="EnsemblMetazoa" id="GPPI005881-PA"/>
    </source>
</evidence>
<dbReference type="GO" id="GO:0004386">
    <property type="term" value="F:helicase activity"/>
    <property type="evidence" value="ECO:0007669"/>
    <property type="project" value="UniProtKB-KW"/>
</dbReference>
<evidence type="ECO:0000256" key="2">
    <source>
        <dbReference type="ARBA" id="ARBA00007025"/>
    </source>
</evidence>